<gene>
    <name evidence="2" type="ORF">QBC34DRAFT_407621</name>
</gene>
<protein>
    <submittedName>
        <fullName evidence="2">Uncharacterized protein</fullName>
    </submittedName>
</protein>
<name>A0AAV9GKF8_9PEZI</name>
<feature type="compositionally biased region" description="Low complexity" evidence="1">
    <location>
        <begin position="119"/>
        <end position="133"/>
    </location>
</feature>
<dbReference type="Proteomes" id="UP001321760">
    <property type="component" value="Unassembled WGS sequence"/>
</dbReference>
<feature type="compositionally biased region" description="Polar residues" evidence="1">
    <location>
        <begin position="372"/>
        <end position="382"/>
    </location>
</feature>
<organism evidence="2 3">
    <name type="scientific">Podospora aff. communis PSN243</name>
    <dbReference type="NCBI Taxonomy" id="3040156"/>
    <lineage>
        <taxon>Eukaryota</taxon>
        <taxon>Fungi</taxon>
        <taxon>Dikarya</taxon>
        <taxon>Ascomycota</taxon>
        <taxon>Pezizomycotina</taxon>
        <taxon>Sordariomycetes</taxon>
        <taxon>Sordariomycetidae</taxon>
        <taxon>Sordariales</taxon>
        <taxon>Podosporaceae</taxon>
        <taxon>Podospora</taxon>
    </lineage>
</organism>
<dbReference type="AlphaFoldDB" id="A0AAV9GKF8"/>
<evidence type="ECO:0000313" key="3">
    <source>
        <dbReference type="Proteomes" id="UP001321760"/>
    </source>
</evidence>
<feature type="compositionally biased region" description="Basic and acidic residues" evidence="1">
    <location>
        <begin position="158"/>
        <end position="169"/>
    </location>
</feature>
<proteinExistence type="predicted"/>
<accession>A0AAV9GKF8</accession>
<dbReference type="EMBL" id="MU865944">
    <property type="protein sequence ID" value="KAK4448186.1"/>
    <property type="molecule type" value="Genomic_DNA"/>
</dbReference>
<feature type="compositionally biased region" description="Basic residues" evidence="1">
    <location>
        <begin position="1"/>
        <end position="10"/>
    </location>
</feature>
<feature type="region of interest" description="Disordered" evidence="1">
    <location>
        <begin position="343"/>
        <end position="382"/>
    </location>
</feature>
<evidence type="ECO:0000313" key="2">
    <source>
        <dbReference type="EMBL" id="KAK4448186.1"/>
    </source>
</evidence>
<reference evidence="2" key="1">
    <citation type="journal article" date="2023" name="Mol. Phylogenet. Evol.">
        <title>Genome-scale phylogeny and comparative genomics of the fungal order Sordariales.</title>
        <authorList>
            <person name="Hensen N."/>
            <person name="Bonometti L."/>
            <person name="Westerberg I."/>
            <person name="Brannstrom I.O."/>
            <person name="Guillou S."/>
            <person name="Cros-Aarteil S."/>
            <person name="Calhoun S."/>
            <person name="Haridas S."/>
            <person name="Kuo A."/>
            <person name="Mondo S."/>
            <person name="Pangilinan J."/>
            <person name="Riley R."/>
            <person name="LaButti K."/>
            <person name="Andreopoulos B."/>
            <person name="Lipzen A."/>
            <person name="Chen C."/>
            <person name="Yan M."/>
            <person name="Daum C."/>
            <person name="Ng V."/>
            <person name="Clum A."/>
            <person name="Steindorff A."/>
            <person name="Ohm R.A."/>
            <person name="Martin F."/>
            <person name="Silar P."/>
            <person name="Natvig D.O."/>
            <person name="Lalanne C."/>
            <person name="Gautier V."/>
            <person name="Ament-Velasquez S.L."/>
            <person name="Kruys A."/>
            <person name="Hutchinson M.I."/>
            <person name="Powell A.J."/>
            <person name="Barry K."/>
            <person name="Miller A.N."/>
            <person name="Grigoriev I.V."/>
            <person name="Debuchy R."/>
            <person name="Gladieux P."/>
            <person name="Hiltunen Thoren M."/>
            <person name="Johannesson H."/>
        </authorList>
    </citation>
    <scope>NUCLEOTIDE SEQUENCE</scope>
    <source>
        <strain evidence="2">PSN243</strain>
    </source>
</reference>
<sequence length="382" mass="40451">MAKRDKHISRLLKDQGKSLNPQARARESASRQQGFATKDSDKKSTKRKDPLVSKVAIQAALQRDRGHHASSEAPESKHTPMTNMLQPLPSGGNEGVRDDLVLRAGTGGKVHGNSGDPRGLGSSGQLQASQLSSNPQPTVASSTQTMHPEATCLSRASFRADGDVHDQSTRRTKASDGPNRVRSYSFAEGEDESLEFFTLTSETRTSPSKYPAILAEGDNGMRQRPSVLADVAAVVDEMEHTGIRTQGSGRLSTVQLSDRAIPAVATTAPIAPSTSSGSVIWLGGQGSGITRSHMVESSVWNQVSNGVDKGVGIMPSAISKRNGQEISASRVGFTADDRKAFPTLDLGSVSDSDSSSGDSTLMPVHRERVRGSSAQHGKSVVT</sequence>
<feature type="compositionally biased region" description="Low complexity" evidence="1">
    <location>
        <begin position="344"/>
        <end position="359"/>
    </location>
</feature>
<reference evidence="2" key="2">
    <citation type="submission" date="2023-05" db="EMBL/GenBank/DDBJ databases">
        <authorList>
            <consortium name="Lawrence Berkeley National Laboratory"/>
            <person name="Steindorff A."/>
            <person name="Hensen N."/>
            <person name="Bonometti L."/>
            <person name="Westerberg I."/>
            <person name="Brannstrom I.O."/>
            <person name="Guillou S."/>
            <person name="Cros-Aarteil S."/>
            <person name="Calhoun S."/>
            <person name="Haridas S."/>
            <person name="Kuo A."/>
            <person name="Mondo S."/>
            <person name="Pangilinan J."/>
            <person name="Riley R."/>
            <person name="Labutti K."/>
            <person name="Andreopoulos B."/>
            <person name="Lipzen A."/>
            <person name="Chen C."/>
            <person name="Yanf M."/>
            <person name="Daum C."/>
            <person name="Ng V."/>
            <person name="Clum A."/>
            <person name="Ohm R."/>
            <person name="Martin F."/>
            <person name="Silar P."/>
            <person name="Natvig D."/>
            <person name="Lalanne C."/>
            <person name="Gautier V."/>
            <person name="Ament-Velasquez S.L."/>
            <person name="Kruys A."/>
            <person name="Hutchinson M.I."/>
            <person name="Powell A.J."/>
            <person name="Barry K."/>
            <person name="Miller A.N."/>
            <person name="Grigoriev I.V."/>
            <person name="Debuchy R."/>
            <person name="Gladieux P."/>
            <person name="Thoren M.H."/>
            <person name="Johannesson H."/>
        </authorList>
    </citation>
    <scope>NUCLEOTIDE SEQUENCE</scope>
    <source>
        <strain evidence="2">PSN243</strain>
    </source>
</reference>
<evidence type="ECO:0000256" key="1">
    <source>
        <dbReference type="SAM" id="MobiDB-lite"/>
    </source>
</evidence>
<keyword evidence="3" id="KW-1185">Reference proteome</keyword>
<feature type="region of interest" description="Disordered" evidence="1">
    <location>
        <begin position="1"/>
        <end position="187"/>
    </location>
</feature>
<feature type="compositionally biased region" description="Basic and acidic residues" evidence="1">
    <location>
        <begin position="62"/>
        <end position="78"/>
    </location>
</feature>
<comment type="caution">
    <text evidence="2">The sequence shown here is derived from an EMBL/GenBank/DDBJ whole genome shotgun (WGS) entry which is preliminary data.</text>
</comment>
<feature type="compositionally biased region" description="Polar residues" evidence="1">
    <location>
        <begin position="134"/>
        <end position="146"/>
    </location>
</feature>
<feature type="compositionally biased region" description="Basic and acidic residues" evidence="1">
    <location>
        <begin position="38"/>
        <end position="51"/>
    </location>
</feature>